<keyword evidence="2" id="KW-0677">Repeat</keyword>
<dbReference type="SUPFAM" id="SSF52821">
    <property type="entry name" value="Rhodanese/Cell cycle control phosphatase"/>
    <property type="match status" value="2"/>
</dbReference>
<evidence type="ECO:0000259" key="3">
    <source>
        <dbReference type="PROSITE" id="PS50206"/>
    </source>
</evidence>
<name>A0A839EU35_9GAMM</name>
<evidence type="ECO:0000256" key="1">
    <source>
        <dbReference type="ARBA" id="ARBA00022679"/>
    </source>
</evidence>
<dbReference type="InterPro" id="IPR036873">
    <property type="entry name" value="Rhodanese-like_dom_sf"/>
</dbReference>
<dbReference type="RefSeq" id="WP_182531093.1">
    <property type="nucleotide sequence ID" value="NZ_JACGXL010000003.1"/>
</dbReference>
<keyword evidence="5" id="KW-1185">Reference proteome</keyword>
<dbReference type="EC" id="2.8.1.1" evidence="4"/>
<sequence>MNPTTLVTTAELEPLLARGDVLVADCRFDLADAGKGEREHAQAHIPGAAYFHLDRDLSDLSKRGLGRHPLPHDLVFSAALARAGWRSGVDVVIYDDAQGALAAARMWWLLRLAGVRNAAVLDGGWGAWRDAGLPLESGAVTRAETPVQLNLDRAQVVWFDELERRRASGDVLLIDARAAPRYRGEVEPIDAVAGHVPDARNRPFADNLDSGGRFKPREQLRREFEQVLGSRHAREVVHMCGSGVTACHNLLAMEHAGLAGSRVFAPSWSGWISDPSRPVATGS</sequence>
<dbReference type="PROSITE" id="PS50206">
    <property type="entry name" value="RHODANESE_3"/>
    <property type="match status" value="2"/>
</dbReference>
<dbReference type="CDD" id="cd01448">
    <property type="entry name" value="TST_Repeat_1"/>
    <property type="match status" value="1"/>
</dbReference>
<dbReference type="GO" id="GO:0016784">
    <property type="term" value="F:3-mercaptopyruvate sulfurtransferase activity"/>
    <property type="evidence" value="ECO:0007669"/>
    <property type="project" value="UniProtKB-EC"/>
</dbReference>
<dbReference type="Pfam" id="PF00581">
    <property type="entry name" value="Rhodanese"/>
    <property type="match status" value="2"/>
</dbReference>
<dbReference type="Gene3D" id="3.40.250.10">
    <property type="entry name" value="Rhodanese-like domain"/>
    <property type="match status" value="2"/>
</dbReference>
<dbReference type="EC" id="2.8.1.2" evidence="4"/>
<evidence type="ECO:0000313" key="4">
    <source>
        <dbReference type="EMBL" id="MBA8888017.1"/>
    </source>
</evidence>
<dbReference type="Proteomes" id="UP000550401">
    <property type="component" value="Unassembled WGS sequence"/>
</dbReference>
<comment type="caution">
    <text evidence="4">The sequence shown here is derived from an EMBL/GenBank/DDBJ whole genome shotgun (WGS) entry which is preliminary data.</text>
</comment>
<keyword evidence="1 4" id="KW-0808">Transferase</keyword>
<dbReference type="InterPro" id="IPR045078">
    <property type="entry name" value="TST/MPST-like"/>
</dbReference>
<accession>A0A839EU35</accession>
<reference evidence="4 5" key="1">
    <citation type="submission" date="2020-07" db="EMBL/GenBank/DDBJ databases">
        <title>Genomic Encyclopedia of Type Strains, Phase IV (KMG-V): Genome sequencing to study the core and pangenomes of soil and plant-associated prokaryotes.</title>
        <authorList>
            <person name="Whitman W."/>
        </authorList>
    </citation>
    <scope>NUCLEOTIDE SEQUENCE [LARGE SCALE GENOMIC DNA]</scope>
    <source>
        <strain evidence="4 5">RH2WT43</strain>
    </source>
</reference>
<protein>
    <submittedName>
        <fullName evidence="4">Thiosulfate/3-mercaptopyruvate sulfurtransferase</fullName>
        <ecNumber evidence="4">2.8.1.1</ecNumber>
        <ecNumber evidence="4">2.8.1.2</ecNumber>
    </submittedName>
</protein>
<keyword evidence="4" id="KW-0670">Pyruvate</keyword>
<dbReference type="EMBL" id="JACGXL010000003">
    <property type="protein sequence ID" value="MBA8888017.1"/>
    <property type="molecule type" value="Genomic_DNA"/>
</dbReference>
<proteinExistence type="predicted"/>
<dbReference type="PANTHER" id="PTHR11364:SF27">
    <property type="entry name" value="SULFURTRANSFERASE"/>
    <property type="match status" value="1"/>
</dbReference>
<dbReference type="PANTHER" id="PTHR11364">
    <property type="entry name" value="THIOSULFATE SULFERTANSFERASE"/>
    <property type="match status" value="1"/>
</dbReference>
<dbReference type="AlphaFoldDB" id="A0A839EU35"/>
<gene>
    <name evidence="4" type="ORF">FHW12_002241</name>
</gene>
<dbReference type="InterPro" id="IPR001763">
    <property type="entry name" value="Rhodanese-like_dom"/>
</dbReference>
<dbReference type="GO" id="GO:0004792">
    <property type="term" value="F:thiosulfate-cyanide sulfurtransferase activity"/>
    <property type="evidence" value="ECO:0007669"/>
    <property type="project" value="UniProtKB-EC"/>
</dbReference>
<organism evidence="4 5">
    <name type="scientific">Dokdonella fugitiva</name>
    <dbReference type="NCBI Taxonomy" id="328517"/>
    <lineage>
        <taxon>Bacteria</taxon>
        <taxon>Pseudomonadati</taxon>
        <taxon>Pseudomonadota</taxon>
        <taxon>Gammaproteobacteria</taxon>
        <taxon>Lysobacterales</taxon>
        <taxon>Rhodanobacteraceae</taxon>
        <taxon>Dokdonella</taxon>
    </lineage>
</organism>
<evidence type="ECO:0000256" key="2">
    <source>
        <dbReference type="ARBA" id="ARBA00022737"/>
    </source>
</evidence>
<evidence type="ECO:0000313" key="5">
    <source>
        <dbReference type="Proteomes" id="UP000550401"/>
    </source>
</evidence>
<feature type="domain" description="Rhodanese" evidence="3">
    <location>
        <begin position="167"/>
        <end position="280"/>
    </location>
</feature>
<dbReference type="CDD" id="cd01449">
    <property type="entry name" value="TST_Repeat_2"/>
    <property type="match status" value="1"/>
</dbReference>
<feature type="domain" description="Rhodanese" evidence="3">
    <location>
        <begin position="17"/>
        <end position="137"/>
    </location>
</feature>
<dbReference type="SMART" id="SM00450">
    <property type="entry name" value="RHOD"/>
    <property type="match status" value="2"/>
</dbReference>